<reference evidence="6" key="1">
    <citation type="submission" date="2016-10" db="EMBL/GenBank/DDBJ databases">
        <authorList>
            <person name="Benchimol M."/>
            <person name="Almeida L.G."/>
            <person name="Vasconcelos A.T."/>
            <person name="Perreira-Neves A."/>
            <person name="Rosa I.A."/>
            <person name="Tasca T."/>
            <person name="Bogo M.R."/>
            <person name="de Souza W."/>
        </authorList>
    </citation>
    <scope>NUCLEOTIDE SEQUENCE [LARGE SCALE GENOMIC DNA]</scope>
    <source>
        <strain evidence="6">K</strain>
    </source>
</reference>
<name>A0A1J4J6K9_9EUKA</name>
<dbReference type="Pfam" id="PF00069">
    <property type="entry name" value="Pkinase"/>
    <property type="match status" value="1"/>
</dbReference>
<dbReference type="InterPro" id="IPR008271">
    <property type="entry name" value="Ser/Thr_kinase_AS"/>
</dbReference>
<dbReference type="InterPro" id="IPR017441">
    <property type="entry name" value="Protein_kinase_ATP_BS"/>
</dbReference>
<keyword evidence="6" id="KW-0418">Kinase</keyword>
<keyword evidence="6" id="KW-0808">Transferase</keyword>
<dbReference type="GeneID" id="94848156"/>
<evidence type="ECO:0000256" key="1">
    <source>
        <dbReference type="ARBA" id="ARBA00022741"/>
    </source>
</evidence>
<dbReference type="InterPro" id="IPR011009">
    <property type="entry name" value="Kinase-like_dom_sf"/>
</dbReference>
<gene>
    <name evidence="6" type="ORF">TRFO_40875</name>
</gene>
<feature type="domain" description="Protein kinase" evidence="5">
    <location>
        <begin position="13"/>
        <end position="258"/>
    </location>
</feature>
<dbReference type="GO" id="GO:0004674">
    <property type="term" value="F:protein serine/threonine kinase activity"/>
    <property type="evidence" value="ECO:0007669"/>
    <property type="project" value="UniProtKB-KW"/>
</dbReference>
<proteinExistence type="inferred from homology"/>
<keyword evidence="4" id="KW-0723">Serine/threonine-protein kinase</keyword>
<dbReference type="VEuPathDB" id="TrichDB:TRFO_40875"/>
<keyword evidence="2 3" id="KW-0067">ATP-binding</keyword>
<keyword evidence="1 3" id="KW-0547">Nucleotide-binding</keyword>
<comment type="caution">
    <text evidence="6">The sequence shown here is derived from an EMBL/GenBank/DDBJ whole genome shotgun (WGS) entry which is preliminary data.</text>
</comment>
<dbReference type="SMART" id="SM00220">
    <property type="entry name" value="S_TKc"/>
    <property type="match status" value="1"/>
</dbReference>
<feature type="binding site" evidence="3">
    <location>
        <position position="42"/>
    </location>
    <ligand>
        <name>ATP</name>
        <dbReference type="ChEBI" id="CHEBI:30616"/>
    </ligand>
</feature>
<dbReference type="PROSITE" id="PS00107">
    <property type="entry name" value="PROTEIN_KINASE_ATP"/>
    <property type="match status" value="1"/>
</dbReference>
<evidence type="ECO:0000313" key="7">
    <source>
        <dbReference type="Proteomes" id="UP000179807"/>
    </source>
</evidence>
<dbReference type="RefSeq" id="XP_068345949.1">
    <property type="nucleotide sequence ID" value="XM_068513452.1"/>
</dbReference>
<dbReference type="OrthoDB" id="2186239at2759"/>
<dbReference type="Gene3D" id="1.10.510.10">
    <property type="entry name" value="Transferase(Phosphotransferase) domain 1"/>
    <property type="match status" value="1"/>
</dbReference>
<evidence type="ECO:0000256" key="3">
    <source>
        <dbReference type="PROSITE-ProRule" id="PRU10141"/>
    </source>
</evidence>
<evidence type="ECO:0000256" key="2">
    <source>
        <dbReference type="ARBA" id="ARBA00022840"/>
    </source>
</evidence>
<protein>
    <submittedName>
        <fullName evidence="6">CAMK family protein kinase</fullName>
    </submittedName>
</protein>
<dbReference type="PROSITE" id="PS50011">
    <property type="entry name" value="PROTEIN_KINASE_DOM"/>
    <property type="match status" value="1"/>
</dbReference>
<dbReference type="GO" id="GO:0005524">
    <property type="term" value="F:ATP binding"/>
    <property type="evidence" value="ECO:0007669"/>
    <property type="project" value="UniProtKB-UniRule"/>
</dbReference>
<evidence type="ECO:0000259" key="5">
    <source>
        <dbReference type="PROSITE" id="PS50011"/>
    </source>
</evidence>
<evidence type="ECO:0000256" key="4">
    <source>
        <dbReference type="RuleBase" id="RU000304"/>
    </source>
</evidence>
<dbReference type="FunFam" id="1.10.510.10:FF:000571">
    <property type="entry name" value="Maternal embryonic leucine zipper kinase"/>
    <property type="match status" value="1"/>
</dbReference>
<sequence length="327" mass="37320">MSNFRASLAQHGYELLEKIGEGNFAVVYLAKHLRFNLEFVCKIIKSPTEFDDSEIKHLCALDHQNIIRIYDYFRDNSTLYIILEYCPEGSLQDRIEHFGPLEYSFLVSCTKQTLQGLQHCHQYNIAHEDIKPANLFVGTNNRCKLGDFGLSQVIHYGEMKNKFNGSRAFAAPEFINSKKYDPFKADIWALGVTCFMLAEGRIPWDLGSIQELLNSILKCDLQFSDDTNPLYRDLIQKMLTVNPEERPSIDGLLSHPVFNISLKQSTSVDCKTSEISRSKLRFNFNRKMSIPITGGKKFITGSSVNIIQPRYNKSSGLLPNISSKRLI</sequence>
<keyword evidence="7" id="KW-1185">Reference proteome</keyword>
<dbReference type="EMBL" id="MLAK01001465">
    <property type="protein sequence ID" value="OHS92812.1"/>
    <property type="molecule type" value="Genomic_DNA"/>
</dbReference>
<dbReference type="PROSITE" id="PS00108">
    <property type="entry name" value="PROTEIN_KINASE_ST"/>
    <property type="match status" value="1"/>
</dbReference>
<dbReference type="InterPro" id="IPR000719">
    <property type="entry name" value="Prot_kinase_dom"/>
</dbReference>
<comment type="similarity">
    <text evidence="4">Belongs to the protein kinase superfamily.</text>
</comment>
<dbReference type="PANTHER" id="PTHR24362:SF309">
    <property type="entry name" value="PROTEIN KINASE DOMAIN-CONTAINING PROTEIN"/>
    <property type="match status" value="1"/>
</dbReference>
<accession>A0A1J4J6K9</accession>
<dbReference type="AlphaFoldDB" id="A0A1J4J6K9"/>
<evidence type="ECO:0000313" key="6">
    <source>
        <dbReference type="EMBL" id="OHS92812.1"/>
    </source>
</evidence>
<organism evidence="6 7">
    <name type="scientific">Tritrichomonas foetus</name>
    <dbReference type="NCBI Taxonomy" id="1144522"/>
    <lineage>
        <taxon>Eukaryota</taxon>
        <taxon>Metamonada</taxon>
        <taxon>Parabasalia</taxon>
        <taxon>Tritrichomonadida</taxon>
        <taxon>Tritrichomonadidae</taxon>
        <taxon>Tritrichomonas</taxon>
    </lineage>
</organism>
<dbReference type="PANTHER" id="PTHR24362">
    <property type="entry name" value="SERINE/THREONINE-PROTEIN KINASE NEK"/>
    <property type="match status" value="1"/>
</dbReference>
<dbReference type="SUPFAM" id="SSF56112">
    <property type="entry name" value="Protein kinase-like (PK-like)"/>
    <property type="match status" value="1"/>
</dbReference>
<dbReference type="Proteomes" id="UP000179807">
    <property type="component" value="Unassembled WGS sequence"/>
</dbReference>